<sequence length="513" mass="57741">MKELLASKYALIEFECDHTLSLVETRCIIPPKGKLFSYDVKFTVGLKNVASSGSKTRNLGCLIILLSNEKEYLQGILEDYENGTLSIEEIEMKREIAEEEDQVEGDDESSTSTSRSKTSSQRVSQRNRKGKKKMTNLSMKTCHQPARRISKSQQYHQKRQKKKNAGSMLATKRANQNLLEQIKKDRVIGNSSHASVKKSTTANKEKGDCHVDESSFCTSTQNLPSQSCPRDVMAYDDYAQSLLLSSGGTRNLEPQKEGSESESSEKDDDYAAAGFSQHIDTDPLDVTTVEKNEGMKRKFAEIVAENVQLKKKVANLQAELAVLHMIPTVVDTVNDLLLHCNNHLNTHSINGSSLCREKNIKKRPDQSMTCDDGTDGAGDLYIEDSDSSSSDDLQDDPACAKEGAFPIKKEFVESLPKTGCKQFTLDLMGGLYSRRYLIMHKMTDREATIGSSSKLAMKKYELDQIMEVLDEQFPGVSKREKHEAIRQKFNQNRKRKKRSNNAYHKSKKRMEES</sequence>
<feature type="region of interest" description="Disordered" evidence="1">
    <location>
        <begin position="245"/>
        <end position="269"/>
    </location>
</feature>
<dbReference type="Gene3D" id="1.10.10.2590">
    <property type="entry name" value="BEN domain"/>
    <property type="match status" value="1"/>
</dbReference>
<name>A0A8J2WCU9_9CRUS</name>
<feature type="compositionally biased region" description="Basic residues" evidence="1">
    <location>
        <begin position="145"/>
        <end position="164"/>
    </location>
</feature>
<organism evidence="2 3">
    <name type="scientific">Daphnia galeata</name>
    <dbReference type="NCBI Taxonomy" id="27404"/>
    <lineage>
        <taxon>Eukaryota</taxon>
        <taxon>Metazoa</taxon>
        <taxon>Ecdysozoa</taxon>
        <taxon>Arthropoda</taxon>
        <taxon>Crustacea</taxon>
        <taxon>Branchiopoda</taxon>
        <taxon>Diplostraca</taxon>
        <taxon>Cladocera</taxon>
        <taxon>Anomopoda</taxon>
        <taxon>Daphniidae</taxon>
        <taxon>Daphnia</taxon>
    </lineage>
</organism>
<feature type="compositionally biased region" description="Polar residues" evidence="1">
    <location>
        <begin position="189"/>
        <end position="202"/>
    </location>
</feature>
<feature type="region of interest" description="Disordered" evidence="1">
    <location>
        <begin position="97"/>
        <end position="170"/>
    </location>
</feature>
<dbReference type="AlphaFoldDB" id="A0A8J2WCU9"/>
<keyword evidence="3" id="KW-1185">Reference proteome</keyword>
<feature type="compositionally biased region" description="Acidic residues" evidence="1">
    <location>
        <begin position="260"/>
        <end position="269"/>
    </location>
</feature>
<evidence type="ECO:0008006" key="4">
    <source>
        <dbReference type="Google" id="ProtNLM"/>
    </source>
</evidence>
<reference evidence="2" key="1">
    <citation type="submission" date="2021-11" db="EMBL/GenBank/DDBJ databases">
        <authorList>
            <person name="Schell T."/>
        </authorList>
    </citation>
    <scope>NUCLEOTIDE SEQUENCE</scope>
    <source>
        <strain evidence="2">M5</strain>
    </source>
</reference>
<dbReference type="Proteomes" id="UP000789390">
    <property type="component" value="Unassembled WGS sequence"/>
</dbReference>
<protein>
    <recommendedName>
        <fullName evidence="4">BEN domain-containing protein</fullName>
    </recommendedName>
</protein>
<evidence type="ECO:0000256" key="1">
    <source>
        <dbReference type="SAM" id="MobiDB-lite"/>
    </source>
</evidence>
<evidence type="ECO:0000313" key="3">
    <source>
        <dbReference type="Proteomes" id="UP000789390"/>
    </source>
</evidence>
<comment type="caution">
    <text evidence="2">The sequence shown here is derived from an EMBL/GenBank/DDBJ whole genome shotgun (WGS) entry which is preliminary data.</text>
</comment>
<feature type="compositionally biased region" description="Basic residues" evidence="1">
    <location>
        <begin position="125"/>
        <end position="134"/>
    </location>
</feature>
<dbReference type="EMBL" id="CAKKLH010000070">
    <property type="protein sequence ID" value="CAH0102031.1"/>
    <property type="molecule type" value="Genomic_DNA"/>
</dbReference>
<feature type="region of interest" description="Disordered" evidence="1">
    <location>
        <begin position="476"/>
        <end position="513"/>
    </location>
</feature>
<evidence type="ECO:0000313" key="2">
    <source>
        <dbReference type="EMBL" id="CAH0102031.1"/>
    </source>
</evidence>
<gene>
    <name evidence="2" type="ORF">DGAL_LOCUS4406</name>
</gene>
<feature type="compositionally biased region" description="Basic and acidic residues" evidence="1">
    <location>
        <begin position="203"/>
        <end position="213"/>
    </location>
</feature>
<feature type="compositionally biased region" description="Low complexity" evidence="1">
    <location>
        <begin position="110"/>
        <end position="124"/>
    </location>
</feature>
<proteinExistence type="predicted"/>
<feature type="compositionally biased region" description="Polar residues" evidence="1">
    <location>
        <begin position="215"/>
        <end position="225"/>
    </location>
</feature>
<feature type="region of interest" description="Disordered" evidence="1">
    <location>
        <begin position="189"/>
        <end position="225"/>
    </location>
</feature>
<feature type="compositionally biased region" description="Basic residues" evidence="1">
    <location>
        <begin position="491"/>
        <end position="513"/>
    </location>
</feature>
<accession>A0A8J2WCU9</accession>
<feature type="compositionally biased region" description="Basic and acidic residues" evidence="1">
    <location>
        <begin position="477"/>
        <end position="486"/>
    </location>
</feature>
<feature type="compositionally biased region" description="Acidic residues" evidence="1">
    <location>
        <begin position="97"/>
        <end position="109"/>
    </location>
</feature>